<gene>
    <name evidence="1" type="ORF">OXU80_05705</name>
</gene>
<reference evidence="1" key="1">
    <citation type="submission" date="2022-11" db="EMBL/GenBank/DDBJ databases">
        <title>beta-Carotene-producing bacterium, Jeongeuplla avenae sp. nov., alleviates the salt stress of Arabidopsis seedlings.</title>
        <authorList>
            <person name="Jiang L."/>
            <person name="Lee J."/>
        </authorList>
    </citation>
    <scope>NUCLEOTIDE SEQUENCE</scope>
    <source>
        <strain evidence="1">DY_R2A_6</strain>
    </source>
</reference>
<accession>A0ACD4NSG5</accession>
<proteinExistence type="predicted"/>
<evidence type="ECO:0000313" key="2">
    <source>
        <dbReference type="Proteomes" id="UP001163223"/>
    </source>
</evidence>
<evidence type="ECO:0000313" key="1">
    <source>
        <dbReference type="EMBL" id="WAJ29719.1"/>
    </source>
</evidence>
<sequence length="543" mass="58935">MSTLARRTGTASRLALGTALAALALFGAAPAVLAETPADTLVIANGIDDLISLDPAQAFEFSGLDQINNIYETLVEIDPTTLQPVPGLAESWTVSEDGQTFTFKIRQGRAFASGNPVTAKDAAFSIQRVVRLNQSPAFILTQFGLTPENIEQTVTAPDDQTLVIKLDRPYAPTFVTNALTAEVGSVVDMQTVMEHVEGEDLGNAWLSVNSAGSGPYMLRAWKPNESVILEANPNFDRPVPLKRVFVRHVVEPATQRLLLENGDVDIARNIAPTDIDAIEAAEGTRMQTELRGQIYYLSGNQKNEILAKPQVMEAIKYLIDYEGMANSIVKGTNQVHQSFLPQGFLGAIDDKPYAQNVEKAKQLLTEAGYPDGFPIEILIRNEQERIDIAQALQGSLAQGGIKASIRQTTGAEALSIFRARNHQLTLQTWGPDYPDPNTNASVFAANADNTDEGQLTGNLAWRNAYAATETTPMVAEAVVEKDENKRRALYEEMQRISQKSSPFAIMFQRSEPTGVRDGVEGFKAGGAVSSAFYWTVSKGGAAQ</sequence>
<keyword evidence="2" id="KW-1185">Reference proteome</keyword>
<name>A0ACD4NSG5_9HYPH</name>
<dbReference type="Proteomes" id="UP001163223">
    <property type="component" value="Chromosome"/>
</dbReference>
<dbReference type="EMBL" id="CP113520">
    <property type="protein sequence ID" value="WAJ29719.1"/>
    <property type="molecule type" value="Genomic_DNA"/>
</dbReference>
<protein>
    <submittedName>
        <fullName evidence="1">ABC transporter substrate-binding protein</fullName>
    </submittedName>
</protein>
<organism evidence="1 2">
    <name type="scientific">Antarcticirhabdus aurantiaca</name>
    <dbReference type="NCBI Taxonomy" id="2606717"/>
    <lineage>
        <taxon>Bacteria</taxon>
        <taxon>Pseudomonadati</taxon>
        <taxon>Pseudomonadota</taxon>
        <taxon>Alphaproteobacteria</taxon>
        <taxon>Hyphomicrobiales</taxon>
        <taxon>Aurantimonadaceae</taxon>
        <taxon>Antarcticirhabdus</taxon>
    </lineage>
</organism>